<dbReference type="AlphaFoldDB" id="A0A2H3E751"/>
<dbReference type="EMBL" id="KZ293649">
    <property type="protein sequence ID" value="PBK97177.1"/>
    <property type="molecule type" value="Genomic_DNA"/>
</dbReference>
<dbReference type="OrthoDB" id="3089at2759"/>
<dbReference type="PRINTS" id="PR00792">
    <property type="entry name" value="PEPSIN"/>
</dbReference>
<evidence type="ECO:0000256" key="2">
    <source>
        <dbReference type="PIRSR" id="PIRSR601461-1"/>
    </source>
</evidence>
<dbReference type="InParanoid" id="A0A2H3E751"/>
<sequence>MHSLLLLCWLLITSTSFGATIPVKFLPQDVTKGRGGFDLPILRSSKRSTTPGKRGDVSGSVGLGDNSDLLYTVPIELGDDATAVHLDTGSSDLWVITDTCSGGTCSSVTTARYDSSTLNLTGAEVTMNYGDSTTGTSASGPIAFETATIAGISITGQTFVAVNTTTNPTVKYGVAGIFGLGFPSGSKVQEAVVEHTSGDITNTDNFVLATSDDGPLLSRIVMTDYLQAPMFSIALQRDTIDIGGGDGTLTVGKLPDGIDNSSLTWVPVRLYSSGEGGLRPPSFAPDEVYPFRWEIDIDGVYLDGQKIADSTEAATDGVDGTRVSALIDTGNSLLRGPSDVVKNILSTVSSSYNASDAYLSQAILPCATAHTLSFQIGGKMFPIDPRDFIGELHSGDATNCVADNLVSTDPPGRGSLYRWSLGDPFFKSNLVAFHYGNLTHPSVDPPRVGILSTVPDNADSLLQQAVKDAEANGGNFESTVELAPTAEAAAASQVTVSLAGLTESTTGTLSSASGTASVTATAVDSASPSDNSSDASNSQDNAAMAIGKASRPCLSMLATVIIVLLF</sequence>
<dbReference type="InterPro" id="IPR001461">
    <property type="entry name" value="Aspartic_peptidase_A1"/>
</dbReference>
<evidence type="ECO:0000256" key="3">
    <source>
        <dbReference type="PIRSR" id="PIRSR601461-2"/>
    </source>
</evidence>
<keyword evidence="3" id="KW-1015">Disulfide bond</keyword>
<dbReference type="Gene3D" id="2.40.70.10">
    <property type="entry name" value="Acid Proteases"/>
    <property type="match status" value="2"/>
</dbReference>
<feature type="active site" evidence="2">
    <location>
        <position position="87"/>
    </location>
</feature>
<dbReference type="SUPFAM" id="SSF50630">
    <property type="entry name" value="Acid proteases"/>
    <property type="match status" value="1"/>
</dbReference>
<dbReference type="CDD" id="cd05471">
    <property type="entry name" value="pepsin_like"/>
    <property type="match status" value="1"/>
</dbReference>
<dbReference type="STRING" id="47427.A0A2H3E751"/>
<dbReference type="GO" id="GO:0006508">
    <property type="term" value="P:proteolysis"/>
    <property type="evidence" value="ECO:0007669"/>
    <property type="project" value="UniProtKB-KW"/>
</dbReference>
<evidence type="ECO:0000313" key="7">
    <source>
        <dbReference type="Proteomes" id="UP000217790"/>
    </source>
</evidence>
<keyword evidence="6" id="KW-0645">Protease</keyword>
<comment type="similarity">
    <text evidence="1">Belongs to the peptidase A1 family.</text>
</comment>
<dbReference type="PANTHER" id="PTHR47966">
    <property type="entry name" value="BETA-SITE APP-CLEAVING ENZYME, ISOFORM A-RELATED"/>
    <property type="match status" value="1"/>
</dbReference>
<name>A0A2H3E751_ARMGA</name>
<dbReference type="GO" id="GO:0004190">
    <property type="term" value="F:aspartic-type endopeptidase activity"/>
    <property type="evidence" value="ECO:0007669"/>
    <property type="project" value="InterPro"/>
</dbReference>
<feature type="disulfide bond" evidence="3">
    <location>
        <begin position="100"/>
        <end position="105"/>
    </location>
</feature>
<evidence type="ECO:0000259" key="5">
    <source>
        <dbReference type="PROSITE" id="PS51767"/>
    </source>
</evidence>
<dbReference type="OMA" id="PCTSNHT"/>
<keyword evidence="4" id="KW-0732">Signal</keyword>
<proteinExistence type="inferred from homology"/>
<feature type="chain" id="PRO_5013547538" evidence="4">
    <location>
        <begin position="19"/>
        <end position="566"/>
    </location>
</feature>
<dbReference type="InterPro" id="IPR033121">
    <property type="entry name" value="PEPTIDASE_A1"/>
</dbReference>
<dbReference type="InterPro" id="IPR021109">
    <property type="entry name" value="Peptidase_aspartic_dom_sf"/>
</dbReference>
<feature type="signal peptide" evidence="4">
    <location>
        <begin position="1"/>
        <end position="18"/>
    </location>
</feature>
<evidence type="ECO:0000256" key="1">
    <source>
        <dbReference type="ARBA" id="ARBA00007447"/>
    </source>
</evidence>
<feature type="active site" evidence="2">
    <location>
        <position position="328"/>
    </location>
</feature>
<dbReference type="Pfam" id="PF00026">
    <property type="entry name" value="Asp"/>
    <property type="match status" value="1"/>
</dbReference>
<keyword evidence="6" id="KW-0378">Hydrolase</keyword>
<dbReference type="PROSITE" id="PS51767">
    <property type="entry name" value="PEPTIDASE_A1"/>
    <property type="match status" value="1"/>
</dbReference>
<keyword evidence="7" id="KW-1185">Reference proteome</keyword>
<evidence type="ECO:0000313" key="6">
    <source>
        <dbReference type="EMBL" id="PBK97177.1"/>
    </source>
</evidence>
<dbReference type="Proteomes" id="UP000217790">
    <property type="component" value="Unassembled WGS sequence"/>
</dbReference>
<evidence type="ECO:0000256" key="4">
    <source>
        <dbReference type="SAM" id="SignalP"/>
    </source>
</evidence>
<accession>A0A2H3E751</accession>
<feature type="domain" description="Peptidase A1" evidence="5">
    <location>
        <begin position="71"/>
        <end position="451"/>
    </location>
</feature>
<reference evidence="7" key="1">
    <citation type="journal article" date="2017" name="Nat. Ecol. Evol.">
        <title>Genome expansion and lineage-specific genetic innovations in the forest pathogenic fungi Armillaria.</title>
        <authorList>
            <person name="Sipos G."/>
            <person name="Prasanna A.N."/>
            <person name="Walter M.C."/>
            <person name="O'Connor E."/>
            <person name="Balint B."/>
            <person name="Krizsan K."/>
            <person name="Kiss B."/>
            <person name="Hess J."/>
            <person name="Varga T."/>
            <person name="Slot J."/>
            <person name="Riley R."/>
            <person name="Boka B."/>
            <person name="Rigling D."/>
            <person name="Barry K."/>
            <person name="Lee J."/>
            <person name="Mihaltcheva S."/>
            <person name="LaButti K."/>
            <person name="Lipzen A."/>
            <person name="Waldron R."/>
            <person name="Moloney N.M."/>
            <person name="Sperisen C."/>
            <person name="Kredics L."/>
            <person name="Vagvoelgyi C."/>
            <person name="Patrignani A."/>
            <person name="Fitzpatrick D."/>
            <person name="Nagy I."/>
            <person name="Doyle S."/>
            <person name="Anderson J.B."/>
            <person name="Grigoriev I.V."/>
            <person name="Gueldener U."/>
            <person name="Muensterkoetter M."/>
            <person name="Nagy L.G."/>
        </authorList>
    </citation>
    <scope>NUCLEOTIDE SEQUENCE [LARGE SCALE GENOMIC DNA]</scope>
    <source>
        <strain evidence="7">Ar21-2</strain>
    </source>
</reference>
<gene>
    <name evidence="6" type="ORF">ARMGADRAFT_921481</name>
</gene>
<protein>
    <submittedName>
        <fullName evidence="6">Acid protease</fullName>
    </submittedName>
</protein>
<dbReference type="PANTHER" id="PTHR47966:SF51">
    <property type="entry name" value="BETA-SITE APP-CLEAVING ENZYME, ISOFORM A-RELATED"/>
    <property type="match status" value="1"/>
</dbReference>
<dbReference type="InterPro" id="IPR034164">
    <property type="entry name" value="Pepsin-like_dom"/>
</dbReference>
<organism evidence="6 7">
    <name type="scientific">Armillaria gallica</name>
    <name type="common">Bulbous honey fungus</name>
    <name type="synonym">Armillaria bulbosa</name>
    <dbReference type="NCBI Taxonomy" id="47427"/>
    <lineage>
        <taxon>Eukaryota</taxon>
        <taxon>Fungi</taxon>
        <taxon>Dikarya</taxon>
        <taxon>Basidiomycota</taxon>
        <taxon>Agaricomycotina</taxon>
        <taxon>Agaricomycetes</taxon>
        <taxon>Agaricomycetidae</taxon>
        <taxon>Agaricales</taxon>
        <taxon>Marasmiineae</taxon>
        <taxon>Physalacriaceae</taxon>
        <taxon>Armillaria</taxon>
    </lineage>
</organism>